<evidence type="ECO:0000313" key="1">
    <source>
        <dbReference type="EMBL" id="KAK7690489.1"/>
    </source>
</evidence>
<dbReference type="EMBL" id="JASBNA010000006">
    <property type="protein sequence ID" value="KAK7690489.1"/>
    <property type="molecule type" value="Genomic_DNA"/>
</dbReference>
<dbReference type="Proteomes" id="UP001385951">
    <property type="component" value="Unassembled WGS sequence"/>
</dbReference>
<keyword evidence="2" id="KW-1185">Reference proteome</keyword>
<protein>
    <submittedName>
        <fullName evidence="1">Uncharacterized protein</fullName>
    </submittedName>
</protein>
<dbReference type="AlphaFoldDB" id="A0AAW0GLI3"/>
<organism evidence="1 2">
    <name type="scientific">Cerrena zonata</name>
    <dbReference type="NCBI Taxonomy" id="2478898"/>
    <lineage>
        <taxon>Eukaryota</taxon>
        <taxon>Fungi</taxon>
        <taxon>Dikarya</taxon>
        <taxon>Basidiomycota</taxon>
        <taxon>Agaricomycotina</taxon>
        <taxon>Agaricomycetes</taxon>
        <taxon>Polyporales</taxon>
        <taxon>Cerrenaceae</taxon>
        <taxon>Cerrena</taxon>
    </lineage>
</organism>
<reference evidence="1 2" key="1">
    <citation type="submission" date="2022-09" db="EMBL/GenBank/DDBJ databases">
        <authorList>
            <person name="Palmer J.M."/>
        </authorList>
    </citation>
    <scope>NUCLEOTIDE SEQUENCE [LARGE SCALE GENOMIC DNA]</scope>
    <source>
        <strain evidence="1 2">DSM 7382</strain>
    </source>
</reference>
<gene>
    <name evidence="1" type="ORF">QCA50_005587</name>
</gene>
<evidence type="ECO:0000313" key="2">
    <source>
        <dbReference type="Proteomes" id="UP001385951"/>
    </source>
</evidence>
<name>A0AAW0GLI3_9APHY</name>
<sequence length="132" mass="14778">MLFKEVDTVCMKGTNAYAMSSNASGPSRNKLYIGRFSPIAQTSSEICLNLHNRAPRAFTTGHRWSTLLIIDKARDLVVFLNIIYSHGKENKDVSVPMGWVSAVLKLGRKYQVSFIADEAIDRLKRAYPPTVT</sequence>
<accession>A0AAW0GLI3</accession>
<comment type="caution">
    <text evidence="1">The sequence shown here is derived from an EMBL/GenBank/DDBJ whole genome shotgun (WGS) entry which is preliminary data.</text>
</comment>
<proteinExistence type="predicted"/>